<dbReference type="AlphaFoldDB" id="A0A4Y8X3R2"/>
<dbReference type="InterPro" id="IPR004347">
    <property type="entry name" value="Pup_ligase/deamidase"/>
</dbReference>
<accession>A0A4Y8X3R2</accession>
<dbReference type="EC" id="6.3.2.-" evidence="2"/>
<dbReference type="OrthoDB" id="9760627at2"/>
<dbReference type="GO" id="GO:0008233">
    <property type="term" value="F:peptidase activity"/>
    <property type="evidence" value="ECO:0007669"/>
    <property type="project" value="InterPro"/>
</dbReference>
<dbReference type="InterPro" id="IPR022366">
    <property type="entry name" value="Pup_deamidase"/>
</dbReference>
<dbReference type="Proteomes" id="UP000560081">
    <property type="component" value="Unassembled WGS sequence"/>
</dbReference>
<dbReference type="GO" id="GO:0010498">
    <property type="term" value="P:proteasomal protein catabolic process"/>
    <property type="evidence" value="ECO:0007669"/>
    <property type="project" value="InterPro"/>
</dbReference>
<keyword evidence="2" id="KW-0436">Ligase</keyword>
<reference evidence="2 3" key="1">
    <citation type="submission" date="2020-08" db="EMBL/GenBank/DDBJ databases">
        <title>Sequencing the genomes of 1000 actinobacteria strains.</title>
        <authorList>
            <person name="Klenk H.-P."/>
        </authorList>
    </citation>
    <scope>NUCLEOTIDE SEQUENCE [LARGE SCALE GENOMIC DNA]</scope>
    <source>
        <strain evidence="2 3">DSM 19079</strain>
    </source>
</reference>
<keyword evidence="3" id="KW-1185">Reference proteome</keyword>
<evidence type="ECO:0000313" key="3">
    <source>
        <dbReference type="Proteomes" id="UP000560081"/>
    </source>
</evidence>
<keyword evidence="2" id="KW-0647">Proteasome</keyword>
<sequence>MSAPGRLPGGIGAAPSGTTPAGTPAFDGQRRLFPPEVTAPPLGRDAAGWGVHRVMGTETEFGIHAPANPGAHHSVLSVELVNAYADLVTHGGGAVAGTEWDYAGESPLVDARGWRMPRSAAHPSQLTDQALVGPDGEPVHLLLSTVLPNGARWYVDHAHPEYSSPETASPREAMVWDAAGDRVAQAAAEHIGAAEGAPEVLVYKNNTDGKGRSYGTHENYLVARALDFEELTAVLLPFFAARQVLVGAGRVGLGPEGKRAGFQLSQRADFFEEQVGLETTVRRPIVNTRDEPHASAHAYRRLHVIIGDATLSQHATWLRLGMTSLVLALAEAGTAPRLRLADPVAALQAISHDSTLRVRVPVWATDDDGTRRTEMSGLEILGAYHRAAAEHCARFGVTDTETADVLAAWGQDLADAAEDPLSLADRADWAAKLRVLEGLRARGGLSWDDPRLAMVDLQYADLRPAKSLHARLVAAGALRVLASEEEVAAAVRTPPASTRAWTRGNLVRRHGDLVAGAAWESVLLRAGGEDARIHRLHLAEPLVGAAEDLPGWWDGAGEGPSARELAATLVPLLRRD</sequence>
<dbReference type="GO" id="GO:0019941">
    <property type="term" value="P:modification-dependent protein catabolic process"/>
    <property type="evidence" value="ECO:0007669"/>
    <property type="project" value="InterPro"/>
</dbReference>
<organism evidence="2 3">
    <name type="scientific">Micrococcus flavus</name>
    <dbReference type="NCBI Taxonomy" id="384602"/>
    <lineage>
        <taxon>Bacteria</taxon>
        <taxon>Bacillati</taxon>
        <taxon>Actinomycetota</taxon>
        <taxon>Actinomycetes</taxon>
        <taxon>Micrococcales</taxon>
        <taxon>Micrococcaceae</taxon>
        <taxon>Micrococcus</taxon>
    </lineage>
</organism>
<dbReference type="GO" id="GO:0005524">
    <property type="term" value="F:ATP binding"/>
    <property type="evidence" value="ECO:0007669"/>
    <property type="project" value="TreeGrafter"/>
</dbReference>
<dbReference type="RefSeq" id="WP_135027453.1">
    <property type="nucleotide sequence ID" value="NZ_BMLA01000001.1"/>
</dbReference>
<protein>
    <submittedName>
        <fullName evidence="2">Proteasome accessory factor A</fullName>
        <ecNumber evidence="2">6.3.2.-</ecNumber>
    </submittedName>
</protein>
<dbReference type="PANTHER" id="PTHR42307:SF2">
    <property type="entry name" value="PUP DEAMIDASE_DEPUPYLASE"/>
    <property type="match status" value="1"/>
</dbReference>
<dbReference type="GO" id="GO:0016874">
    <property type="term" value="F:ligase activity"/>
    <property type="evidence" value="ECO:0007669"/>
    <property type="project" value="UniProtKB-KW"/>
</dbReference>
<comment type="caution">
    <text evidence="2">The sequence shown here is derived from an EMBL/GenBank/DDBJ whole genome shotgun (WGS) entry which is preliminary data.</text>
</comment>
<evidence type="ECO:0000313" key="2">
    <source>
        <dbReference type="EMBL" id="MBB4882658.1"/>
    </source>
</evidence>
<name>A0A4Y8X3R2_9MICC</name>
<dbReference type="NCBIfam" id="TIGR03688">
    <property type="entry name" value="depupylase_Dop"/>
    <property type="match status" value="1"/>
</dbReference>
<evidence type="ECO:0000256" key="1">
    <source>
        <dbReference type="ARBA" id="ARBA00009114"/>
    </source>
</evidence>
<dbReference type="EMBL" id="JACHMC010000001">
    <property type="protein sequence ID" value="MBB4882658.1"/>
    <property type="molecule type" value="Genomic_DNA"/>
</dbReference>
<comment type="similarity">
    <text evidence="1">Belongs to the Pup ligase/Pup deamidase family. Pup deamidase subfamily.</text>
</comment>
<dbReference type="GO" id="GO:0070490">
    <property type="term" value="P:protein pupylation"/>
    <property type="evidence" value="ECO:0007669"/>
    <property type="project" value="TreeGrafter"/>
</dbReference>
<proteinExistence type="inferred from homology"/>
<dbReference type="PANTHER" id="PTHR42307">
    <property type="entry name" value="PUP DEAMIDASE/DEPUPYLASE"/>
    <property type="match status" value="1"/>
</dbReference>
<gene>
    <name evidence="2" type="ORF">BJ976_001009</name>
</gene>
<dbReference type="Pfam" id="PF03136">
    <property type="entry name" value="Pup_ligase"/>
    <property type="match status" value="1"/>
</dbReference>
<dbReference type="GO" id="GO:0016811">
    <property type="term" value="F:hydrolase activity, acting on carbon-nitrogen (but not peptide) bonds, in linear amides"/>
    <property type="evidence" value="ECO:0007669"/>
    <property type="project" value="InterPro"/>
</dbReference>
<dbReference type="GO" id="GO:0000502">
    <property type="term" value="C:proteasome complex"/>
    <property type="evidence" value="ECO:0007669"/>
    <property type="project" value="UniProtKB-KW"/>
</dbReference>